<dbReference type="GO" id="GO:0035513">
    <property type="term" value="P:oxidative RNA demethylation"/>
    <property type="evidence" value="ECO:0007669"/>
    <property type="project" value="TreeGrafter"/>
</dbReference>
<name>A0AAN9U017_9HEMI</name>
<dbReference type="InterPro" id="IPR037151">
    <property type="entry name" value="AlkB-like_sf"/>
</dbReference>
<dbReference type="InterPro" id="IPR027450">
    <property type="entry name" value="AlkB-like"/>
</dbReference>
<comment type="cofactor">
    <cofactor evidence="5">
        <name>Fe(2+)</name>
        <dbReference type="ChEBI" id="CHEBI:29033"/>
    </cofactor>
    <text evidence="5">Binds 1 Fe(2+) ion per subunit.</text>
</comment>
<dbReference type="GO" id="GO:0005737">
    <property type="term" value="C:cytoplasm"/>
    <property type="evidence" value="ECO:0007669"/>
    <property type="project" value="TreeGrafter"/>
</dbReference>
<dbReference type="Gene3D" id="2.60.120.590">
    <property type="entry name" value="Alpha-ketoglutarate-dependent dioxygenase AlkB-like"/>
    <property type="match status" value="1"/>
</dbReference>
<organism evidence="7 8">
    <name type="scientific">Parthenolecanium corni</name>
    <dbReference type="NCBI Taxonomy" id="536013"/>
    <lineage>
        <taxon>Eukaryota</taxon>
        <taxon>Metazoa</taxon>
        <taxon>Ecdysozoa</taxon>
        <taxon>Arthropoda</taxon>
        <taxon>Hexapoda</taxon>
        <taxon>Insecta</taxon>
        <taxon>Pterygota</taxon>
        <taxon>Neoptera</taxon>
        <taxon>Paraneoptera</taxon>
        <taxon>Hemiptera</taxon>
        <taxon>Sternorrhyncha</taxon>
        <taxon>Coccoidea</taxon>
        <taxon>Coccidae</taxon>
        <taxon>Parthenolecanium</taxon>
    </lineage>
</organism>
<evidence type="ECO:0000256" key="3">
    <source>
        <dbReference type="ARBA" id="ARBA00023002"/>
    </source>
</evidence>
<dbReference type="GO" id="GO:0005634">
    <property type="term" value="C:nucleus"/>
    <property type="evidence" value="ECO:0007669"/>
    <property type="project" value="TreeGrafter"/>
</dbReference>
<dbReference type="GO" id="GO:0035515">
    <property type="term" value="F:oxidative RNA demethylase activity"/>
    <property type="evidence" value="ECO:0007669"/>
    <property type="project" value="TreeGrafter"/>
</dbReference>
<reference evidence="7 8" key="1">
    <citation type="submission" date="2024-03" db="EMBL/GenBank/DDBJ databases">
        <title>Adaptation during the transition from Ophiocordyceps entomopathogen to insect associate is accompanied by gene loss and intensified selection.</title>
        <authorList>
            <person name="Ward C.M."/>
            <person name="Onetto C.A."/>
            <person name="Borneman A.R."/>
        </authorList>
    </citation>
    <scope>NUCLEOTIDE SEQUENCE [LARGE SCALE GENOMIC DNA]</scope>
    <source>
        <strain evidence="7">AWRI1</strain>
        <tissue evidence="7">Single Adult Female</tissue>
    </source>
</reference>
<keyword evidence="8" id="KW-1185">Reference proteome</keyword>
<keyword evidence="4 5" id="KW-0408">Iron</keyword>
<sequence>MFKDKFKYYKKKVPPSSLQNILNVRTDNNDIISKFHLRGRNEALVDEHANFGLQHPSLWKAVELKNHPGLIFIVNPFTNNGQRYWIARSVADYSTKPNLTNISQLPDLCNLLGDKSWWDLASCEVNHDKNSISRKMRWATMGYHHNWDTKVYSEEAKSPFPADLDKMSRYIVKIALNVDFVPEAAIVNFYLMDSFLSGHVDRSELNTSAPLVSLSFGQTAVFLLGGETITTEPDAILLESGDIILMTGKSRLQYHGVPKIIPTEMENWNDFSDADSYSADELTEKFNHITLSRVENRAFWASFARYIGQARVNLNVRQVNYHDFTT</sequence>
<evidence type="ECO:0000313" key="8">
    <source>
        <dbReference type="Proteomes" id="UP001367676"/>
    </source>
</evidence>
<evidence type="ECO:0000256" key="4">
    <source>
        <dbReference type="ARBA" id="ARBA00023004"/>
    </source>
</evidence>
<dbReference type="PANTHER" id="PTHR16557">
    <property type="entry name" value="ALKYLATED DNA REPAIR PROTEIN ALKB-RELATED"/>
    <property type="match status" value="1"/>
</dbReference>
<protein>
    <recommendedName>
        <fullName evidence="6">Fe2OG dioxygenase domain-containing protein</fullName>
    </recommendedName>
</protein>
<evidence type="ECO:0000313" key="7">
    <source>
        <dbReference type="EMBL" id="KAK7601103.1"/>
    </source>
</evidence>
<keyword evidence="2" id="KW-0223">Dioxygenase</keyword>
<proteinExistence type="predicted"/>
<gene>
    <name evidence="7" type="ORF">V9T40_008544</name>
</gene>
<dbReference type="Proteomes" id="UP001367676">
    <property type="component" value="Unassembled WGS sequence"/>
</dbReference>
<dbReference type="GO" id="GO:0035516">
    <property type="term" value="F:broad specificity oxidative DNA demethylase activity"/>
    <property type="evidence" value="ECO:0007669"/>
    <property type="project" value="TreeGrafter"/>
</dbReference>
<keyword evidence="3" id="KW-0560">Oxidoreductase</keyword>
<evidence type="ECO:0000256" key="5">
    <source>
        <dbReference type="PIRSR" id="PIRSR604574-2"/>
    </source>
</evidence>
<feature type="binding site" evidence="5">
    <location>
        <position position="255"/>
    </location>
    <ligand>
        <name>Fe cation</name>
        <dbReference type="ChEBI" id="CHEBI:24875"/>
        <note>catalytic</note>
    </ligand>
</feature>
<comment type="caution">
    <text evidence="7">The sequence shown here is derived from an EMBL/GenBank/DDBJ whole genome shotgun (WGS) entry which is preliminary data.</text>
</comment>
<dbReference type="Pfam" id="PF13532">
    <property type="entry name" value="2OG-FeII_Oxy_2"/>
    <property type="match status" value="1"/>
</dbReference>
<accession>A0AAN9U017</accession>
<dbReference type="SUPFAM" id="SSF51197">
    <property type="entry name" value="Clavaminate synthase-like"/>
    <property type="match status" value="1"/>
</dbReference>
<dbReference type="EMBL" id="JBBCAQ010000010">
    <property type="protein sequence ID" value="KAK7601103.1"/>
    <property type="molecule type" value="Genomic_DNA"/>
</dbReference>
<dbReference type="PANTHER" id="PTHR16557:SF2">
    <property type="entry name" value="NUCLEIC ACID DIOXYGENASE ALKBH1"/>
    <property type="match status" value="1"/>
</dbReference>
<feature type="domain" description="Fe2OG dioxygenase" evidence="6">
    <location>
        <begin position="181"/>
        <end position="303"/>
    </location>
</feature>
<dbReference type="GO" id="GO:0008198">
    <property type="term" value="F:ferrous iron binding"/>
    <property type="evidence" value="ECO:0007669"/>
    <property type="project" value="TreeGrafter"/>
</dbReference>
<dbReference type="InterPro" id="IPR004574">
    <property type="entry name" value="Alkb"/>
</dbReference>
<keyword evidence="1 5" id="KW-0479">Metal-binding</keyword>
<evidence type="ECO:0000259" key="6">
    <source>
        <dbReference type="PROSITE" id="PS51471"/>
    </source>
</evidence>
<evidence type="ECO:0000256" key="2">
    <source>
        <dbReference type="ARBA" id="ARBA00022964"/>
    </source>
</evidence>
<feature type="binding site" evidence="5">
    <location>
        <position position="201"/>
    </location>
    <ligand>
        <name>Fe cation</name>
        <dbReference type="ChEBI" id="CHEBI:24875"/>
        <note>catalytic</note>
    </ligand>
</feature>
<evidence type="ECO:0000256" key="1">
    <source>
        <dbReference type="ARBA" id="ARBA00022723"/>
    </source>
</evidence>
<dbReference type="PROSITE" id="PS51471">
    <property type="entry name" value="FE2OG_OXY"/>
    <property type="match status" value="1"/>
</dbReference>
<dbReference type="AlphaFoldDB" id="A0AAN9U017"/>
<feature type="binding site" evidence="5">
    <location>
        <position position="199"/>
    </location>
    <ligand>
        <name>Fe cation</name>
        <dbReference type="ChEBI" id="CHEBI:24875"/>
        <note>catalytic</note>
    </ligand>
</feature>
<dbReference type="InterPro" id="IPR005123">
    <property type="entry name" value="Oxoglu/Fe-dep_dioxygenase_dom"/>
</dbReference>